<gene>
    <name evidence="6" type="ORF">R9X50_00415900</name>
</gene>
<name>A0AAQ3RAI6_9PEZI</name>
<dbReference type="Gene3D" id="1.10.630.10">
    <property type="entry name" value="Cytochrome P450"/>
    <property type="match status" value="1"/>
</dbReference>
<proteinExistence type="inferred from homology"/>
<dbReference type="InterPro" id="IPR036396">
    <property type="entry name" value="Cyt_P450_sf"/>
</dbReference>
<keyword evidence="4 5" id="KW-0349">Heme</keyword>
<dbReference type="SUPFAM" id="SSF48264">
    <property type="entry name" value="Cytochrome P450"/>
    <property type="match status" value="1"/>
</dbReference>
<accession>A0AAQ3RAI6</accession>
<evidence type="ECO:0000256" key="1">
    <source>
        <dbReference type="ARBA" id="ARBA00001971"/>
    </source>
</evidence>
<evidence type="ECO:0000313" key="6">
    <source>
        <dbReference type="EMBL" id="WPH01320.1"/>
    </source>
</evidence>
<keyword evidence="5" id="KW-0560">Oxidoreductase</keyword>
<dbReference type="EMBL" id="CP138585">
    <property type="protein sequence ID" value="WPH01320.1"/>
    <property type="molecule type" value="Genomic_DNA"/>
</dbReference>
<dbReference type="InterPro" id="IPR002401">
    <property type="entry name" value="Cyt_P450_E_grp-I"/>
</dbReference>
<sequence>MAFTTISLLLACGVIVTIARYLSHPLLRVPGPWLARFTRLWELIQIRQDHFEEVSIALHEKYGPVVRLAPNRYSISTPDAVQQIYGHSGTVFKKDRWYRPFGHPDDDQADIFSVINEQRHAANRRKVSSLYSLTSLMGYEENIDDCIQRLVGKLEKFAVDGDIINLPSWLQYFAFDVIGEITVGKSFGMTETGGDVGGILHVIHKSLTYSSRMALFNELHAWLAWFGHLMGAKNDFEQVNSYVLQQLSKHRSDEAKSQRFTRPDFIDKLLGLQKEGKVDEYDVFTTCNVNIAAGSDTIGVTLSAVFYHLCRNPQTLVQLRKEIQSLISSGQFSDPITFSEAQNAPYLQAVLKETLRMHPAVGQPLARVVPPGGAVISGYHFPAGTVVGVNAWVLHRDKTVFGPDADMFRPERWLQSSKEDIARWDRSMFAFGAGSRTCIGKNLSLLEMNKLVPQLLRKFDLTLDSPTWKTQNVFFVKPSYQCSVQTI</sequence>
<dbReference type="PANTHER" id="PTHR24305">
    <property type="entry name" value="CYTOCHROME P450"/>
    <property type="match status" value="1"/>
</dbReference>
<evidence type="ECO:0000256" key="5">
    <source>
        <dbReference type="RuleBase" id="RU000461"/>
    </source>
</evidence>
<dbReference type="InterPro" id="IPR050121">
    <property type="entry name" value="Cytochrome_P450_monoxygenase"/>
</dbReference>
<dbReference type="GO" id="GO:0005506">
    <property type="term" value="F:iron ion binding"/>
    <property type="evidence" value="ECO:0007669"/>
    <property type="project" value="InterPro"/>
</dbReference>
<keyword evidence="2 4" id="KW-0479">Metal-binding</keyword>
<dbReference type="GO" id="GO:0016705">
    <property type="term" value="F:oxidoreductase activity, acting on paired donors, with incorporation or reduction of molecular oxygen"/>
    <property type="evidence" value="ECO:0007669"/>
    <property type="project" value="InterPro"/>
</dbReference>
<feature type="binding site" description="axial binding residue" evidence="4">
    <location>
        <position position="438"/>
    </location>
    <ligand>
        <name>heme</name>
        <dbReference type="ChEBI" id="CHEBI:30413"/>
    </ligand>
    <ligandPart>
        <name>Fe</name>
        <dbReference type="ChEBI" id="CHEBI:18248"/>
    </ligandPart>
</feature>
<keyword evidence="7" id="KW-1185">Reference proteome</keyword>
<dbReference type="Proteomes" id="UP001303373">
    <property type="component" value="Chromosome 6"/>
</dbReference>
<dbReference type="AlphaFoldDB" id="A0AAQ3RAI6"/>
<reference evidence="6 7" key="1">
    <citation type="submission" date="2023-11" db="EMBL/GenBank/DDBJ databases">
        <title>An acidophilic fungus is an integral part of prey digestion in a carnivorous sundew plant.</title>
        <authorList>
            <person name="Tsai I.J."/>
        </authorList>
    </citation>
    <scope>NUCLEOTIDE SEQUENCE [LARGE SCALE GENOMIC DNA]</scope>
    <source>
        <strain evidence="6">169a</strain>
    </source>
</reference>
<organism evidence="6 7">
    <name type="scientific">Acrodontium crateriforme</name>
    <dbReference type="NCBI Taxonomy" id="150365"/>
    <lineage>
        <taxon>Eukaryota</taxon>
        <taxon>Fungi</taxon>
        <taxon>Dikarya</taxon>
        <taxon>Ascomycota</taxon>
        <taxon>Pezizomycotina</taxon>
        <taxon>Dothideomycetes</taxon>
        <taxon>Dothideomycetidae</taxon>
        <taxon>Mycosphaerellales</taxon>
        <taxon>Teratosphaeriaceae</taxon>
        <taxon>Acrodontium</taxon>
    </lineage>
</organism>
<dbReference type="InterPro" id="IPR001128">
    <property type="entry name" value="Cyt_P450"/>
</dbReference>
<keyword evidence="5" id="KW-0503">Monooxygenase</keyword>
<dbReference type="GO" id="GO:0004497">
    <property type="term" value="F:monooxygenase activity"/>
    <property type="evidence" value="ECO:0007669"/>
    <property type="project" value="UniProtKB-KW"/>
</dbReference>
<dbReference type="PRINTS" id="PR00385">
    <property type="entry name" value="P450"/>
</dbReference>
<keyword evidence="3 4" id="KW-0408">Iron</keyword>
<protein>
    <submittedName>
        <fullName evidence="6">Cytochrome P450</fullName>
    </submittedName>
</protein>
<evidence type="ECO:0000256" key="4">
    <source>
        <dbReference type="PIRSR" id="PIRSR602401-1"/>
    </source>
</evidence>
<evidence type="ECO:0000256" key="2">
    <source>
        <dbReference type="ARBA" id="ARBA00022723"/>
    </source>
</evidence>
<evidence type="ECO:0000313" key="7">
    <source>
        <dbReference type="Proteomes" id="UP001303373"/>
    </source>
</evidence>
<dbReference type="PANTHER" id="PTHR24305:SF190">
    <property type="entry name" value="P450, PUTATIVE (EUROFUNG)-RELATED"/>
    <property type="match status" value="1"/>
</dbReference>
<dbReference type="FunFam" id="1.10.630.10:FF:000050">
    <property type="entry name" value="Cytochrome P450 monooxygenase"/>
    <property type="match status" value="1"/>
</dbReference>
<comment type="cofactor">
    <cofactor evidence="1 4">
        <name>heme</name>
        <dbReference type="ChEBI" id="CHEBI:30413"/>
    </cofactor>
</comment>
<dbReference type="CDD" id="cd11060">
    <property type="entry name" value="CYP57A1-like"/>
    <property type="match status" value="1"/>
</dbReference>
<dbReference type="Pfam" id="PF00067">
    <property type="entry name" value="p450"/>
    <property type="match status" value="1"/>
</dbReference>
<dbReference type="PRINTS" id="PR00463">
    <property type="entry name" value="EP450I"/>
</dbReference>
<evidence type="ECO:0000256" key="3">
    <source>
        <dbReference type="ARBA" id="ARBA00023004"/>
    </source>
</evidence>
<dbReference type="PROSITE" id="PS00086">
    <property type="entry name" value="CYTOCHROME_P450"/>
    <property type="match status" value="1"/>
</dbReference>
<comment type="similarity">
    <text evidence="5">Belongs to the cytochrome P450 family.</text>
</comment>
<dbReference type="InterPro" id="IPR017972">
    <property type="entry name" value="Cyt_P450_CS"/>
</dbReference>
<dbReference type="GO" id="GO:0020037">
    <property type="term" value="F:heme binding"/>
    <property type="evidence" value="ECO:0007669"/>
    <property type="project" value="InterPro"/>
</dbReference>